<name>A0A2X4UDW2_9CORY</name>
<dbReference type="OrthoDB" id="5125543at2"/>
<dbReference type="GO" id="GO:0006644">
    <property type="term" value="P:phospholipid metabolic process"/>
    <property type="evidence" value="ECO:0007669"/>
    <property type="project" value="InterPro"/>
</dbReference>
<dbReference type="EMBL" id="LS483460">
    <property type="protein sequence ID" value="SQI00715.1"/>
    <property type="molecule type" value="Genomic_DNA"/>
</dbReference>
<dbReference type="Proteomes" id="UP000254287">
    <property type="component" value="Unassembled WGS sequence"/>
</dbReference>
<dbReference type="EMBL" id="CP065689">
    <property type="protein sequence ID" value="QPS60434.1"/>
    <property type="molecule type" value="Genomic_DNA"/>
</dbReference>
<dbReference type="STRING" id="38301.NX84_03685"/>
<dbReference type="GO" id="GO:0004623">
    <property type="term" value="F:phospholipase A2 activity"/>
    <property type="evidence" value="ECO:0007669"/>
    <property type="project" value="InterPro"/>
</dbReference>
<dbReference type="InterPro" id="IPR036444">
    <property type="entry name" value="PLipase_A2_dom_sf"/>
</dbReference>
<reference evidence="4 5" key="1">
    <citation type="submission" date="2018-06" db="EMBL/GenBank/DDBJ databases">
        <authorList>
            <consortium name="Pathogen Informatics"/>
            <person name="Doyle S."/>
        </authorList>
    </citation>
    <scope>NUCLEOTIDE SEQUENCE [LARGE SCALE GENOMIC DNA]</scope>
    <source>
        <strain evidence="2 4">NCTC10288</strain>
        <strain evidence="3 5">NCTC10289</strain>
    </source>
</reference>
<dbReference type="AlphaFoldDB" id="A0A2X4UDW2"/>
<dbReference type="Proteomes" id="UP000249264">
    <property type="component" value="Chromosome 1"/>
</dbReference>
<dbReference type="Gene3D" id="1.20.90.10">
    <property type="entry name" value="Phospholipase A2 domain"/>
    <property type="match status" value="1"/>
</dbReference>
<evidence type="ECO:0000313" key="3">
    <source>
        <dbReference type="EMBL" id="STC74935.1"/>
    </source>
</evidence>
<organism evidence="2 4">
    <name type="scientific">Corynebacterium minutissimum</name>
    <dbReference type="NCBI Taxonomy" id="38301"/>
    <lineage>
        <taxon>Bacteria</taxon>
        <taxon>Bacillati</taxon>
        <taxon>Actinomycetota</taxon>
        <taxon>Actinomycetes</taxon>
        <taxon>Mycobacteriales</taxon>
        <taxon>Corynebacteriaceae</taxon>
        <taxon>Corynebacterium</taxon>
    </lineage>
</organism>
<reference evidence="1 6" key="2">
    <citation type="submission" date="2020-12" db="EMBL/GenBank/DDBJ databases">
        <title>FDA dAtabase for Regulatory Grade micrObial Sequences (FDA-ARGOS): Supporting development and validation of Infectious Disease Dx tests.</title>
        <authorList>
            <person name="Sproer C."/>
            <person name="Gronow S."/>
            <person name="Severitt S."/>
            <person name="Schroder I."/>
            <person name="Tallon L."/>
            <person name="Sadzewicz L."/>
            <person name="Zhao X."/>
            <person name="Boylan J."/>
            <person name="Ott S."/>
            <person name="Bowen H."/>
            <person name="Vavikolanu K."/>
            <person name="Mehta A."/>
            <person name="Aluvathingal J."/>
            <person name="Nadendla S."/>
            <person name="Lowell S."/>
            <person name="Myers T."/>
            <person name="Yan Y."/>
            <person name="Sichtig H."/>
        </authorList>
    </citation>
    <scope>NUCLEOTIDE SEQUENCE [LARGE SCALE GENOMIC DNA]</scope>
    <source>
        <strain evidence="1 6">FDAARGOS_894</strain>
    </source>
</reference>
<evidence type="ECO:0000313" key="2">
    <source>
        <dbReference type="EMBL" id="SQI00715.1"/>
    </source>
</evidence>
<dbReference type="RefSeq" id="WP_039673899.1">
    <property type="nucleotide sequence ID" value="NZ_CP065689.1"/>
</dbReference>
<evidence type="ECO:0000313" key="5">
    <source>
        <dbReference type="Proteomes" id="UP000254287"/>
    </source>
</evidence>
<gene>
    <name evidence="1" type="ORF">I6G51_04355</name>
    <name evidence="2" type="ORF">NCTC10288_02033</name>
    <name evidence="3" type="ORF">NCTC10289_00524</name>
</gene>
<evidence type="ECO:0000313" key="1">
    <source>
        <dbReference type="EMBL" id="QPS60434.1"/>
    </source>
</evidence>
<evidence type="ECO:0000313" key="6">
    <source>
        <dbReference type="Proteomes" id="UP000594905"/>
    </source>
</evidence>
<protein>
    <submittedName>
        <fullName evidence="2">Uncharacterized protein</fullName>
    </submittedName>
</protein>
<dbReference type="GeneID" id="70783907"/>
<accession>A0A2X4UDW2</accession>
<sequence length="189" mass="20590">MKKLALGAVVFSGVIAMQQSVAVAQERPHEVSVEQLLQVNGNGYESNFEAELEPYKYSIGAEMPLIDVERAKEDGLSSEAIQVAIYYNDIVSHDYGSGPRDRASLADRWNWCGKYRTGGNVLNSADGVCKRHDLCLANAGNQRAAEIACDNQFIDGMNKVKGSYRGADRVYIEAAILAIKGARVCRPGC</sequence>
<keyword evidence="6" id="KW-1185">Reference proteome</keyword>
<proteinExistence type="predicted"/>
<dbReference type="Proteomes" id="UP000594905">
    <property type="component" value="Chromosome"/>
</dbReference>
<dbReference type="GO" id="GO:0050482">
    <property type="term" value="P:arachidonate secretion"/>
    <property type="evidence" value="ECO:0007669"/>
    <property type="project" value="InterPro"/>
</dbReference>
<dbReference type="EMBL" id="UFXP01000001">
    <property type="protein sequence ID" value="STC74935.1"/>
    <property type="molecule type" value="Genomic_DNA"/>
</dbReference>
<dbReference type="KEGG" id="cmin:NCTC10288_02033"/>
<evidence type="ECO:0000313" key="4">
    <source>
        <dbReference type="Proteomes" id="UP000249264"/>
    </source>
</evidence>